<evidence type="ECO:0000313" key="1">
    <source>
        <dbReference type="EMBL" id="CAF4036903.1"/>
    </source>
</evidence>
<accession>A0A819QTH7</accession>
<evidence type="ECO:0000313" key="2">
    <source>
        <dbReference type="Proteomes" id="UP000663836"/>
    </source>
</evidence>
<name>A0A819QTH7_9BILA</name>
<proteinExistence type="predicted"/>
<comment type="caution">
    <text evidence="1">The sequence shown here is derived from an EMBL/GenBank/DDBJ whole genome shotgun (WGS) entry which is preliminary data.</text>
</comment>
<dbReference type="Gene3D" id="3.90.176.10">
    <property type="entry name" value="Toxin ADP-ribosyltransferase, Chain A, domain 1"/>
    <property type="match status" value="1"/>
</dbReference>
<feature type="non-terminal residue" evidence="1">
    <location>
        <position position="1"/>
    </location>
</feature>
<dbReference type="AlphaFoldDB" id="A0A819QTH7"/>
<organism evidence="1 2">
    <name type="scientific">Rotaria sordida</name>
    <dbReference type="NCBI Taxonomy" id="392033"/>
    <lineage>
        <taxon>Eukaryota</taxon>
        <taxon>Metazoa</taxon>
        <taxon>Spiralia</taxon>
        <taxon>Gnathifera</taxon>
        <taxon>Rotifera</taxon>
        <taxon>Eurotatoria</taxon>
        <taxon>Bdelloidea</taxon>
        <taxon>Philodinida</taxon>
        <taxon>Philodinidae</taxon>
        <taxon>Rotaria</taxon>
    </lineage>
</organism>
<dbReference type="SUPFAM" id="SSF56399">
    <property type="entry name" value="ADP-ribosylation"/>
    <property type="match status" value="1"/>
</dbReference>
<reference evidence="1" key="1">
    <citation type="submission" date="2021-02" db="EMBL/GenBank/DDBJ databases">
        <authorList>
            <person name="Nowell W R."/>
        </authorList>
    </citation>
    <scope>NUCLEOTIDE SEQUENCE</scope>
</reference>
<dbReference type="EMBL" id="CAJOBD010005618">
    <property type="protein sequence ID" value="CAF4036903.1"/>
    <property type="molecule type" value="Genomic_DNA"/>
</dbReference>
<dbReference type="PROSITE" id="PS51996">
    <property type="entry name" value="TR_MART"/>
    <property type="match status" value="1"/>
</dbReference>
<protein>
    <submittedName>
        <fullName evidence="1">Uncharacterized protein</fullName>
    </submittedName>
</protein>
<dbReference type="Proteomes" id="UP000663836">
    <property type="component" value="Unassembled WGS sequence"/>
</dbReference>
<gene>
    <name evidence="1" type="ORF">JBS370_LOCUS28278</name>
</gene>
<sequence>GKCYEGNESEQEKINEFDEYYESENAVFWYTRNCFLFRLLNRAFRTEDIDNIFRFRFFVVDLYQQLPNLYSSQHFPTKLTVYRGQSIGLTELQHLKENIDQLISMNTFLSTTTDKEVASIFAGDGANLPSYERSVLFEMTIDTTHCYKSKPLADVSKRSHMKDENEILLSMGTISQISSIDIENNVWFVKLILTGQEDKRLIQLIDYQKMLLREKETVVLLGIFLQDMGEVEKAKRYYNLVLKDLPVDSVDVSSVYNNLGAIAKDE</sequence>